<evidence type="ECO:0000313" key="13">
    <source>
        <dbReference type="Proteomes" id="UP000001593"/>
    </source>
</evidence>
<reference evidence="12 13" key="1">
    <citation type="journal article" date="2007" name="Science">
        <title>Sea anemone genome reveals ancestral eumetazoan gene repertoire and genomic organization.</title>
        <authorList>
            <person name="Putnam N.H."/>
            <person name="Srivastava M."/>
            <person name="Hellsten U."/>
            <person name="Dirks B."/>
            <person name="Chapman J."/>
            <person name="Salamov A."/>
            <person name="Terry A."/>
            <person name="Shapiro H."/>
            <person name="Lindquist E."/>
            <person name="Kapitonov V.V."/>
            <person name="Jurka J."/>
            <person name="Genikhovich G."/>
            <person name="Grigoriev I.V."/>
            <person name="Lucas S.M."/>
            <person name="Steele R.E."/>
            <person name="Finnerty J.R."/>
            <person name="Technau U."/>
            <person name="Martindale M.Q."/>
            <person name="Rokhsar D.S."/>
        </authorList>
    </citation>
    <scope>NUCLEOTIDE SEQUENCE [LARGE SCALE GENOMIC DNA]</scope>
    <source>
        <strain evidence="13">CH2 X CH6</strain>
    </source>
</reference>
<evidence type="ECO:0000256" key="8">
    <source>
        <dbReference type="ARBA" id="ARBA00023136"/>
    </source>
</evidence>
<dbReference type="GO" id="GO:0016020">
    <property type="term" value="C:membrane"/>
    <property type="evidence" value="ECO:0007669"/>
    <property type="project" value="UniProtKB-SubCell"/>
</dbReference>
<protein>
    <submittedName>
        <fullName evidence="12">Uncharacterized protein</fullName>
    </submittedName>
</protein>
<evidence type="ECO:0000256" key="5">
    <source>
        <dbReference type="ARBA" id="ARBA00022989"/>
    </source>
</evidence>
<dbReference type="InterPro" id="IPR001873">
    <property type="entry name" value="ENaC"/>
</dbReference>
<keyword evidence="2 11" id="KW-0813">Transport</keyword>
<dbReference type="PANTHER" id="PTHR11690:SF248">
    <property type="entry name" value="PICKPOCKET 17, ISOFORM A"/>
    <property type="match status" value="1"/>
</dbReference>
<evidence type="ECO:0000256" key="7">
    <source>
        <dbReference type="ARBA" id="ARBA00023065"/>
    </source>
</evidence>
<dbReference type="GO" id="GO:0005272">
    <property type="term" value="F:sodium channel activity"/>
    <property type="evidence" value="ECO:0007669"/>
    <property type="project" value="UniProtKB-KW"/>
</dbReference>
<dbReference type="PANTHER" id="PTHR11690">
    <property type="entry name" value="AMILORIDE-SENSITIVE SODIUM CHANNEL-RELATED"/>
    <property type="match status" value="1"/>
</dbReference>
<keyword evidence="4 11" id="KW-0812">Transmembrane</keyword>
<dbReference type="eggNOG" id="KOG4294">
    <property type="taxonomic scope" value="Eukaryota"/>
</dbReference>
<sequence>MKQSANIEQDELATVVLEDFKSNTTLHGLPHALNSTRNWRKALWVCLTLGSAAALVTQLTENWETLFSYEIVKFSTPKLHENLTFPAVTICNENSLRKSKVINTSLQEVYEYLRNKTIGNVTDEVLYYPLGMTKMFGEDGHDMRDMLLTASWNGHLVTSQDFQPYFYSKVKSFLRIL</sequence>
<evidence type="ECO:0000256" key="1">
    <source>
        <dbReference type="ARBA" id="ARBA00004141"/>
    </source>
</evidence>
<keyword evidence="5" id="KW-1133">Transmembrane helix</keyword>
<dbReference type="InParanoid" id="A7RWI8"/>
<gene>
    <name evidence="12" type="ORF">NEMVEDRAFT_v1g96001</name>
</gene>
<accession>A7RWI8</accession>
<evidence type="ECO:0000256" key="4">
    <source>
        <dbReference type="ARBA" id="ARBA00022692"/>
    </source>
</evidence>
<keyword evidence="9 11" id="KW-0739">Sodium transport</keyword>
<keyword evidence="13" id="KW-1185">Reference proteome</keyword>
<dbReference type="KEGG" id="nve:5516141"/>
<proteinExistence type="inferred from homology"/>
<evidence type="ECO:0000256" key="10">
    <source>
        <dbReference type="ARBA" id="ARBA00023303"/>
    </source>
</evidence>
<dbReference type="HOGENOM" id="CLU_092454_0_0_1"/>
<evidence type="ECO:0000313" key="12">
    <source>
        <dbReference type="EMBL" id="EDO44130.1"/>
    </source>
</evidence>
<evidence type="ECO:0000256" key="11">
    <source>
        <dbReference type="RuleBase" id="RU000679"/>
    </source>
</evidence>
<evidence type="ECO:0000256" key="2">
    <source>
        <dbReference type="ARBA" id="ARBA00022448"/>
    </source>
</evidence>
<comment type="subcellular location">
    <subcellularLocation>
        <location evidence="1">Membrane</location>
        <topology evidence="1">Multi-pass membrane protein</topology>
    </subcellularLocation>
</comment>
<dbReference type="Proteomes" id="UP000001593">
    <property type="component" value="Unassembled WGS sequence"/>
</dbReference>
<dbReference type="OMA" id="CEARFPP"/>
<dbReference type="EMBL" id="DS469547">
    <property type="protein sequence ID" value="EDO44130.1"/>
    <property type="molecule type" value="Genomic_DNA"/>
</dbReference>
<keyword evidence="3 11" id="KW-0894">Sodium channel</keyword>
<evidence type="ECO:0000256" key="6">
    <source>
        <dbReference type="ARBA" id="ARBA00023053"/>
    </source>
</evidence>
<keyword evidence="7 11" id="KW-0406">Ion transport</keyword>
<organism evidence="12 13">
    <name type="scientific">Nematostella vectensis</name>
    <name type="common">Starlet sea anemone</name>
    <dbReference type="NCBI Taxonomy" id="45351"/>
    <lineage>
        <taxon>Eukaryota</taxon>
        <taxon>Metazoa</taxon>
        <taxon>Cnidaria</taxon>
        <taxon>Anthozoa</taxon>
        <taxon>Hexacorallia</taxon>
        <taxon>Actiniaria</taxon>
        <taxon>Edwardsiidae</taxon>
        <taxon>Nematostella</taxon>
    </lineage>
</organism>
<keyword evidence="10 11" id="KW-0407">Ion channel</keyword>
<evidence type="ECO:0000256" key="3">
    <source>
        <dbReference type="ARBA" id="ARBA00022461"/>
    </source>
</evidence>
<dbReference type="Pfam" id="PF00858">
    <property type="entry name" value="ASC"/>
    <property type="match status" value="1"/>
</dbReference>
<evidence type="ECO:0000256" key="9">
    <source>
        <dbReference type="ARBA" id="ARBA00023201"/>
    </source>
</evidence>
<dbReference type="PhylomeDB" id="A7RWI8"/>
<keyword evidence="6" id="KW-0915">Sodium</keyword>
<comment type="similarity">
    <text evidence="11">Belongs to the amiloride-sensitive sodium channel (TC 1.A.6) family.</text>
</comment>
<name>A7RWI8_NEMVE</name>
<keyword evidence="8" id="KW-0472">Membrane</keyword>
<dbReference type="AlphaFoldDB" id="A7RWI8"/>